<dbReference type="AlphaFoldDB" id="A0A557RPB2"/>
<protein>
    <submittedName>
        <fullName evidence="8">YihY/virulence factor BrkB family protein</fullName>
    </submittedName>
</protein>
<dbReference type="InterPro" id="IPR017039">
    <property type="entry name" value="Virul_fac_BrkB"/>
</dbReference>
<keyword evidence="5 7" id="KW-0472">Membrane</keyword>
<comment type="subcellular location">
    <subcellularLocation>
        <location evidence="1">Cell membrane</location>
        <topology evidence="1">Multi-pass membrane protein</topology>
    </subcellularLocation>
</comment>
<evidence type="ECO:0000313" key="9">
    <source>
        <dbReference type="Proteomes" id="UP000318349"/>
    </source>
</evidence>
<feature type="transmembrane region" description="Helical" evidence="7">
    <location>
        <begin position="97"/>
        <end position="126"/>
    </location>
</feature>
<dbReference type="PANTHER" id="PTHR30213:SF1">
    <property type="entry name" value="INNER MEMBRANE PROTEIN YHJD"/>
    <property type="match status" value="1"/>
</dbReference>
<evidence type="ECO:0000256" key="3">
    <source>
        <dbReference type="ARBA" id="ARBA00022692"/>
    </source>
</evidence>
<evidence type="ECO:0000256" key="1">
    <source>
        <dbReference type="ARBA" id="ARBA00004651"/>
    </source>
</evidence>
<reference evidence="8 9" key="1">
    <citation type="submission" date="2019-07" db="EMBL/GenBank/DDBJ databases">
        <title>The pathways for chlorine oxyanion respiration interact through the shared metabolite chlorate.</title>
        <authorList>
            <person name="Barnum T.P."/>
            <person name="Cheng Y."/>
            <person name="Hill K.A."/>
            <person name="Lucas L.N."/>
            <person name="Carlson H.K."/>
            <person name="Coates J.D."/>
        </authorList>
    </citation>
    <scope>NUCLEOTIDE SEQUENCE [LARGE SCALE GENOMIC DNA]</scope>
    <source>
        <strain evidence="8 9">SFB-1</strain>
    </source>
</reference>
<dbReference type="GO" id="GO:0005886">
    <property type="term" value="C:plasma membrane"/>
    <property type="evidence" value="ECO:0007669"/>
    <property type="project" value="UniProtKB-SubCell"/>
</dbReference>
<keyword evidence="2" id="KW-1003">Cell membrane</keyword>
<evidence type="ECO:0000313" key="8">
    <source>
        <dbReference type="EMBL" id="TVO79080.1"/>
    </source>
</evidence>
<feature type="transmembrane region" description="Helical" evidence="7">
    <location>
        <begin position="217"/>
        <end position="236"/>
    </location>
</feature>
<evidence type="ECO:0000256" key="5">
    <source>
        <dbReference type="ARBA" id="ARBA00023136"/>
    </source>
</evidence>
<dbReference type="EMBL" id="VMNI01000003">
    <property type="protein sequence ID" value="TVO79080.1"/>
    <property type="molecule type" value="Genomic_DNA"/>
</dbReference>
<evidence type="ECO:0000256" key="2">
    <source>
        <dbReference type="ARBA" id="ARBA00022475"/>
    </source>
</evidence>
<feature type="transmembrane region" description="Helical" evidence="7">
    <location>
        <begin position="248"/>
        <end position="271"/>
    </location>
</feature>
<dbReference type="PIRSF" id="PIRSF035875">
    <property type="entry name" value="RNase_BN"/>
    <property type="match status" value="1"/>
</dbReference>
<keyword evidence="3 7" id="KW-0812">Transmembrane</keyword>
<evidence type="ECO:0000256" key="7">
    <source>
        <dbReference type="SAM" id="Phobius"/>
    </source>
</evidence>
<feature type="transmembrane region" description="Helical" evidence="7">
    <location>
        <begin position="31"/>
        <end position="58"/>
    </location>
</feature>
<dbReference type="Proteomes" id="UP000318349">
    <property type="component" value="Unassembled WGS sequence"/>
</dbReference>
<sequence length="346" mass="36407">MAVTTLTRALRYALVPWRAARKWGDDRCATYAAALAYYSAFSLAPVLVIAVSVAGLIFGADTASERIVGELEALIGADGARLIARMVTASQESGKGALAAAVSTVITLIGATGLFVQMGHAFEAVFGRPNQGRSAWMKQLIGRLRGLTVVIGIGFLLMISLVASAAILAVGEYATRGIQALLWLATALQIGISLALQSSMIGIIYKVLVPTKLSTRALMIGAVLTAILFELGKWAIGLYLGRSNTAAAFGPAGSLAIVLLWVYYVSLILLYGAEITFQLNRIEHVGNRHFRRQKKAKKPAKAPAIETPLASADAPASEAMPALFKPPATEGNGSPDAAKRNPGFIG</sequence>
<gene>
    <name evidence="8" type="ORF">FHP89_02515</name>
</gene>
<proteinExistence type="predicted"/>
<dbReference type="PANTHER" id="PTHR30213">
    <property type="entry name" value="INNER MEMBRANE PROTEIN YHJD"/>
    <property type="match status" value="1"/>
</dbReference>
<evidence type="ECO:0000256" key="6">
    <source>
        <dbReference type="SAM" id="MobiDB-lite"/>
    </source>
</evidence>
<comment type="caution">
    <text evidence="8">The sequence shown here is derived from an EMBL/GenBank/DDBJ whole genome shotgun (WGS) entry which is preliminary data.</text>
</comment>
<keyword evidence="4 7" id="KW-1133">Transmembrane helix</keyword>
<organism evidence="8 9">
    <name type="scientific">Denitromonas halophila</name>
    <dbReference type="NCBI Taxonomy" id="1629404"/>
    <lineage>
        <taxon>Bacteria</taxon>
        <taxon>Pseudomonadati</taxon>
        <taxon>Pseudomonadota</taxon>
        <taxon>Betaproteobacteria</taxon>
        <taxon>Rhodocyclales</taxon>
        <taxon>Zoogloeaceae</taxon>
        <taxon>Denitromonas</taxon>
    </lineage>
</organism>
<feature type="region of interest" description="Disordered" evidence="6">
    <location>
        <begin position="293"/>
        <end position="346"/>
    </location>
</feature>
<feature type="transmembrane region" description="Helical" evidence="7">
    <location>
        <begin position="147"/>
        <end position="169"/>
    </location>
</feature>
<accession>A0A557RPB2</accession>
<evidence type="ECO:0000256" key="4">
    <source>
        <dbReference type="ARBA" id="ARBA00022989"/>
    </source>
</evidence>
<dbReference type="Pfam" id="PF03631">
    <property type="entry name" value="Virul_fac_BrkB"/>
    <property type="match status" value="1"/>
</dbReference>
<name>A0A557RPB2_9RHOO</name>
<feature type="transmembrane region" description="Helical" evidence="7">
    <location>
        <begin position="181"/>
        <end position="205"/>
    </location>
</feature>